<dbReference type="SUPFAM" id="SSF52540">
    <property type="entry name" value="P-loop containing nucleoside triphosphate hydrolases"/>
    <property type="match status" value="1"/>
</dbReference>
<evidence type="ECO:0000256" key="8">
    <source>
        <dbReference type="ARBA" id="ARBA00022806"/>
    </source>
</evidence>
<name>A0A168MKY2_ABSGL</name>
<dbReference type="InterPro" id="IPR003593">
    <property type="entry name" value="AAA+_ATPase"/>
</dbReference>
<keyword evidence="15" id="KW-1185">Reference proteome</keyword>
<dbReference type="SMART" id="SM00487">
    <property type="entry name" value="DEXDc"/>
    <property type="match status" value="1"/>
</dbReference>
<comment type="catalytic activity">
    <reaction evidence="11">
        <text>ATP + H2O = ADP + phosphate + H(+)</text>
        <dbReference type="Rhea" id="RHEA:13065"/>
        <dbReference type="ChEBI" id="CHEBI:15377"/>
        <dbReference type="ChEBI" id="CHEBI:15378"/>
        <dbReference type="ChEBI" id="CHEBI:30616"/>
        <dbReference type="ChEBI" id="CHEBI:43474"/>
        <dbReference type="ChEBI" id="CHEBI:456216"/>
        <dbReference type="EC" id="3.6.4.12"/>
    </reaction>
    <physiologicalReaction direction="left-to-right" evidence="11">
        <dbReference type="Rhea" id="RHEA:13066"/>
    </physiologicalReaction>
</comment>
<evidence type="ECO:0000256" key="4">
    <source>
        <dbReference type="ARBA" id="ARBA00012551"/>
    </source>
</evidence>
<evidence type="ECO:0000256" key="11">
    <source>
        <dbReference type="ARBA" id="ARBA00048432"/>
    </source>
</evidence>
<dbReference type="PANTHER" id="PTHR43788:SF8">
    <property type="entry name" value="DNA-BINDING PROTEIN SMUBP-2"/>
    <property type="match status" value="1"/>
</dbReference>
<keyword evidence="9" id="KW-0067">ATP-binding</keyword>
<dbReference type="STRING" id="4829.A0A168MKY2"/>
<dbReference type="InterPro" id="IPR027417">
    <property type="entry name" value="P-loop_NTPase"/>
</dbReference>
<dbReference type="Gene3D" id="2.40.30.270">
    <property type="match status" value="1"/>
</dbReference>
<dbReference type="GO" id="GO:0016787">
    <property type="term" value="F:hydrolase activity"/>
    <property type="evidence" value="ECO:0007669"/>
    <property type="project" value="UniProtKB-KW"/>
</dbReference>
<evidence type="ECO:0000256" key="7">
    <source>
        <dbReference type="ARBA" id="ARBA00022801"/>
    </source>
</evidence>
<evidence type="ECO:0000256" key="3">
    <source>
        <dbReference type="ARBA" id="ARBA00007913"/>
    </source>
</evidence>
<proteinExistence type="inferred from homology"/>
<evidence type="ECO:0000313" key="14">
    <source>
        <dbReference type="EMBL" id="SAL98729.1"/>
    </source>
</evidence>
<dbReference type="GO" id="GO:0005737">
    <property type="term" value="C:cytoplasm"/>
    <property type="evidence" value="ECO:0007669"/>
    <property type="project" value="UniProtKB-SubCell"/>
</dbReference>
<dbReference type="EC" id="3.6.4.12" evidence="4"/>
<evidence type="ECO:0000256" key="6">
    <source>
        <dbReference type="ARBA" id="ARBA00022741"/>
    </source>
</evidence>
<evidence type="ECO:0000256" key="1">
    <source>
        <dbReference type="ARBA" id="ARBA00004123"/>
    </source>
</evidence>
<organism evidence="14">
    <name type="scientific">Absidia glauca</name>
    <name type="common">Pin mould</name>
    <dbReference type="NCBI Taxonomy" id="4829"/>
    <lineage>
        <taxon>Eukaryota</taxon>
        <taxon>Fungi</taxon>
        <taxon>Fungi incertae sedis</taxon>
        <taxon>Mucoromycota</taxon>
        <taxon>Mucoromycotina</taxon>
        <taxon>Mucoromycetes</taxon>
        <taxon>Mucorales</taxon>
        <taxon>Cunninghamellaceae</taxon>
        <taxon>Absidia</taxon>
    </lineage>
</organism>
<dbReference type="InterPro" id="IPR048761">
    <property type="entry name" value="SMUBP-2_HCS1_1B"/>
</dbReference>
<feature type="domain" description="Helicase ATP-binding" evidence="13">
    <location>
        <begin position="188"/>
        <end position="456"/>
    </location>
</feature>
<evidence type="ECO:0000256" key="9">
    <source>
        <dbReference type="ARBA" id="ARBA00022840"/>
    </source>
</evidence>
<evidence type="ECO:0000313" key="15">
    <source>
        <dbReference type="Proteomes" id="UP000078561"/>
    </source>
</evidence>
<dbReference type="CDD" id="cd18044">
    <property type="entry name" value="DEXXQc_SMUBP2"/>
    <property type="match status" value="1"/>
</dbReference>
<dbReference type="Proteomes" id="UP000078561">
    <property type="component" value="Unassembled WGS sequence"/>
</dbReference>
<dbReference type="GO" id="GO:0043139">
    <property type="term" value="F:5'-3' DNA helicase activity"/>
    <property type="evidence" value="ECO:0007669"/>
    <property type="project" value="TreeGrafter"/>
</dbReference>
<dbReference type="CDD" id="cd18808">
    <property type="entry name" value="SF1_C_Upf1"/>
    <property type="match status" value="1"/>
</dbReference>
<keyword evidence="8" id="KW-0347">Helicase</keyword>
<evidence type="ECO:0000256" key="2">
    <source>
        <dbReference type="ARBA" id="ARBA00004496"/>
    </source>
</evidence>
<reference evidence="14" key="1">
    <citation type="submission" date="2016-04" db="EMBL/GenBank/DDBJ databases">
        <authorList>
            <person name="Evans L.H."/>
            <person name="Alamgir A."/>
            <person name="Owens N."/>
            <person name="Weber N.D."/>
            <person name="Virtaneva K."/>
            <person name="Barbian K."/>
            <person name="Babar A."/>
            <person name="Rosenke K."/>
        </authorList>
    </citation>
    <scope>NUCLEOTIDE SEQUENCE [LARGE SCALE GENOMIC DNA]</scope>
    <source>
        <strain evidence="14">CBS 101.48</strain>
    </source>
</reference>
<evidence type="ECO:0000259" key="12">
    <source>
        <dbReference type="SMART" id="SM00382"/>
    </source>
</evidence>
<dbReference type="InParanoid" id="A0A168MKY2"/>
<dbReference type="Pfam" id="PF21138">
    <property type="entry name" value="SMUBP-2_HCS1_1B"/>
    <property type="match status" value="1"/>
</dbReference>
<evidence type="ECO:0000256" key="5">
    <source>
        <dbReference type="ARBA" id="ARBA00022490"/>
    </source>
</evidence>
<gene>
    <name evidence="14" type="primary">ABSGL_04285.1 scaffold 5264</name>
</gene>
<dbReference type="InterPro" id="IPR050534">
    <property type="entry name" value="Coronavir_polyprotein_1ab"/>
</dbReference>
<dbReference type="InterPro" id="IPR041677">
    <property type="entry name" value="DNA2/NAM7_AAA_11"/>
</dbReference>
<dbReference type="Pfam" id="PF13086">
    <property type="entry name" value="AAA_11"/>
    <property type="match status" value="1"/>
</dbReference>
<dbReference type="EMBL" id="LT552303">
    <property type="protein sequence ID" value="SAL98729.1"/>
    <property type="molecule type" value="Genomic_DNA"/>
</dbReference>
<keyword evidence="6" id="KW-0547">Nucleotide-binding</keyword>
<dbReference type="AlphaFoldDB" id="A0A168MKY2"/>
<comment type="similarity">
    <text evidence="3">Belongs to the DNA2/NAM7 helicase family.</text>
</comment>
<keyword evidence="5" id="KW-0963">Cytoplasm</keyword>
<dbReference type="InterPro" id="IPR014001">
    <property type="entry name" value="Helicase_ATP-bd"/>
</dbReference>
<accession>A0A168MKY2</accession>
<evidence type="ECO:0000259" key="13">
    <source>
        <dbReference type="SMART" id="SM00487"/>
    </source>
</evidence>
<keyword evidence="10" id="KW-0539">Nucleus</keyword>
<dbReference type="Gene3D" id="3.40.50.300">
    <property type="entry name" value="P-loop containing nucleotide triphosphate hydrolases"/>
    <property type="match status" value="2"/>
</dbReference>
<dbReference type="FunFam" id="3.40.50.300:FF:000326">
    <property type="entry name" value="P-loop containing nucleoside triphosphate hydrolase"/>
    <property type="match status" value="1"/>
</dbReference>
<dbReference type="FunCoup" id="A0A168MKY2">
    <property type="interactions" value="265"/>
</dbReference>
<protein>
    <recommendedName>
        <fullName evidence="4">DNA helicase</fullName>
        <ecNumber evidence="4">3.6.4.12</ecNumber>
    </recommendedName>
</protein>
<dbReference type="OMA" id="TIIHGPP"/>
<dbReference type="GO" id="GO:0005634">
    <property type="term" value="C:nucleus"/>
    <property type="evidence" value="ECO:0007669"/>
    <property type="project" value="UniProtKB-SubCell"/>
</dbReference>
<feature type="domain" description="AAA+ ATPase" evidence="12">
    <location>
        <begin position="206"/>
        <end position="552"/>
    </location>
</feature>
<keyword evidence="7" id="KW-0378">Hydrolase</keyword>
<dbReference type="InterPro" id="IPR041679">
    <property type="entry name" value="DNA2/NAM7-like_C"/>
</dbReference>
<dbReference type="GO" id="GO:0005694">
    <property type="term" value="C:chromosome"/>
    <property type="evidence" value="ECO:0007669"/>
    <property type="project" value="UniProtKB-ARBA"/>
</dbReference>
<evidence type="ECO:0000256" key="10">
    <source>
        <dbReference type="ARBA" id="ARBA00023242"/>
    </source>
</evidence>
<dbReference type="OrthoDB" id="6513042at2759"/>
<dbReference type="GO" id="GO:0005524">
    <property type="term" value="F:ATP binding"/>
    <property type="evidence" value="ECO:0007669"/>
    <property type="project" value="UniProtKB-KW"/>
</dbReference>
<dbReference type="PANTHER" id="PTHR43788">
    <property type="entry name" value="DNA2/NAM7 HELICASE FAMILY MEMBER"/>
    <property type="match status" value="1"/>
</dbReference>
<dbReference type="SMART" id="SM00382">
    <property type="entry name" value="AAA"/>
    <property type="match status" value="1"/>
</dbReference>
<dbReference type="InterPro" id="IPR047187">
    <property type="entry name" value="SF1_C_Upf1"/>
</dbReference>
<sequence>MEAFIDHQVQLVQEEKRIDVEDTQKLLSSYSPIQLQKRGMALLGLRVTAMRTGLGGKSLIDLELGQSNRQIPTFPTHKITTGDIIGLDEYKKDKPSKKAAPWSGVVLRVTDTRITVALSQDMDEDLPPEVQDRCQIVKLANNVTYERMIKGLEQLKVNAMAGSSRMTEVLLGKQKPATVEDVPDLAFFDTTLNDSQKEAVRFALGAQDISLIHGPPGTGKTYTLVEIIRQLSVKQNKKVLVCGPSNVSVDNLVERLARHRMNLVRVGHPARILPTVLEHSLDVITRTCDSGKIVADVRKEMDDTLGKIGKSKSRAERRLLYGQIKELRKDYRVRERKVVDEVISGAQVVLSTLNGCGSRTMMKREFDIVIIDEATQALEAECWIALQKGQKAILAGDHLQLPPTIKTPSKPMKKTGSKNGLSTTSDLSTTLFDRLLAMYGNKIKKMLMVQYRMHQKIMEFSSKELYDNLLVADDSVASHLLQDLPDVSSSENTEVPVVLLDTSDTGLGHEVTDDDSLDDQSKANELEVSLAVHHVEALLEDGLTQDQIGIITPYAAQVSRLVRDVRDKWPAIEIGTVDGFQGREKEAILLSLVRSNDDGQVGFLQEKRRLNVAMTRAKRHLCVICDSETLAGNKGGTASSSSRVDGGFLKRWMNWLCEESDLRFSDFVLQ</sequence>
<comment type="subcellular location">
    <subcellularLocation>
        <location evidence="2">Cytoplasm</location>
    </subcellularLocation>
    <subcellularLocation>
        <location evidence="1">Nucleus</location>
    </subcellularLocation>
</comment>
<dbReference type="Pfam" id="PF13087">
    <property type="entry name" value="AAA_12"/>
    <property type="match status" value="1"/>
</dbReference>
<dbReference type="GO" id="GO:0003723">
    <property type="term" value="F:RNA binding"/>
    <property type="evidence" value="ECO:0007669"/>
    <property type="project" value="InterPro"/>
</dbReference>